<accession>A0A1E4T121</accession>
<dbReference type="EMBL" id="KV453852">
    <property type="protein sequence ID" value="ODV85434.1"/>
    <property type="molecule type" value="Genomic_DNA"/>
</dbReference>
<protein>
    <submittedName>
        <fullName evidence="2">Uncharacterized protein</fullName>
    </submittedName>
</protein>
<gene>
    <name evidence="2" type="ORF">CANARDRAFT_151590</name>
</gene>
<feature type="compositionally biased region" description="Polar residues" evidence="1">
    <location>
        <begin position="536"/>
        <end position="564"/>
    </location>
</feature>
<feature type="region of interest" description="Disordered" evidence="1">
    <location>
        <begin position="528"/>
        <end position="660"/>
    </location>
</feature>
<feature type="compositionally biased region" description="Polar residues" evidence="1">
    <location>
        <begin position="419"/>
        <end position="428"/>
    </location>
</feature>
<dbReference type="STRING" id="983967.A0A1E4T121"/>
<feature type="compositionally biased region" description="Low complexity" evidence="1">
    <location>
        <begin position="610"/>
        <end position="621"/>
    </location>
</feature>
<sequence>MNNNMSSFYYYNQTQDSIPTDSSTVHSQQLNNLQSQTPTSDKDMHQASNEHYWKQNMLTEVKDNSGVNNYKLDMSPDFMYAEVSPEDSLPHSAQHYQYQQQVSTPQLKLEDKNDELSTPNNTFYSHNNYDIQGITPTSSIMNAGTNDIISDYFVFEDMSTHTPKSSNEAPLDVKQDDIMSLEQLLLSESPLADMITSQTATNSSLEADNFDDYLSQYIKMDLVASEGDHVLPGTPASKAPVDQVTSTTTTSTIKHQNQSIVNKRSSPSLQTKTSDQSLNNTGQGKKLMKANKVKLRAKSTTKVPAKVTAKKTLSTTQMATAAAAAAISSQRVPVRASITPSMSSAAAIATVAMARNPAAQTTSRARAMSVNSFPVKQTKSTMPSPAKKKGTTNSKSALTSPMKPSVSVPTSGRVRARTLSFSSSTRPNTHVPIDLNNSKISKNNVNSSPKFLSFVFEPTPNSLRSSASSISSSSTASSNYSQASSLMSNASLTTTTNTTVNTNNLNQTPLLSLNPTFQQQTQLVNEPLVAPPPIPASQSSGYNKNHPQQLQQLASPLTSTVNQFSKLSTSSNGSSSDSKSKPKWNSQLSTSQGGMTSTFSAKPEGPTKATFSTIFSPSSFSAQTESTSGPSKKQQPIQQQQPQQQKQQQHPQKQQQNQQQQQYQYQKQIQQQQLQQQLQQDHQRIQQQHPQQQQQQLQFQQHQQKKHVRSPSSMGGTMVIMNSTNTNSGVNDLKHNSDFQKSISKFPKDSVIPFEPKSYSCMDEGLMEFQLQVPFKNR</sequence>
<organism evidence="2 3">
    <name type="scientific">[Candida] arabinofermentans NRRL YB-2248</name>
    <dbReference type="NCBI Taxonomy" id="983967"/>
    <lineage>
        <taxon>Eukaryota</taxon>
        <taxon>Fungi</taxon>
        <taxon>Dikarya</taxon>
        <taxon>Ascomycota</taxon>
        <taxon>Saccharomycotina</taxon>
        <taxon>Pichiomycetes</taxon>
        <taxon>Pichiales</taxon>
        <taxon>Pichiaceae</taxon>
        <taxon>Ogataea</taxon>
        <taxon>Ogataea/Candida clade</taxon>
    </lineage>
</organism>
<dbReference type="OrthoDB" id="3998271at2759"/>
<evidence type="ECO:0000256" key="1">
    <source>
        <dbReference type="SAM" id="MobiDB-lite"/>
    </source>
</evidence>
<evidence type="ECO:0000313" key="2">
    <source>
        <dbReference type="EMBL" id="ODV85434.1"/>
    </source>
</evidence>
<feature type="region of interest" description="Disordered" evidence="1">
    <location>
        <begin position="681"/>
        <end position="714"/>
    </location>
</feature>
<dbReference type="Proteomes" id="UP000094801">
    <property type="component" value="Unassembled WGS sequence"/>
</dbReference>
<dbReference type="AlphaFoldDB" id="A0A1E4T121"/>
<name>A0A1E4T121_9ASCO</name>
<feature type="region of interest" description="Disordered" evidence="1">
    <location>
        <begin position="376"/>
        <end position="442"/>
    </location>
</feature>
<feature type="compositionally biased region" description="Polar residues" evidence="1">
    <location>
        <begin position="622"/>
        <end position="631"/>
    </location>
</feature>
<feature type="compositionally biased region" description="Low complexity" evidence="1">
    <location>
        <begin position="565"/>
        <end position="577"/>
    </location>
</feature>
<keyword evidence="3" id="KW-1185">Reference proteome</keyword>
<feature type="compositionally biased region" description="Low complexity" evidence="1">
    <location>
        <begin position="632"/>
        <end position="660"/>
    </location>
</feature>
<feature type="compositionally biased region" description="Polar residues" evidence="1">
    <location>
        <begin position="253"/>
        <end position="283"/>
    </location>
</feature>
<reference evidence="3" key="1">
    <citation type="submission" date="2016-04" db="EMBL/GenBank/DDBJ databases">
        <title>Comparative genomics of biotechnologically important yeasts.</title>
        <authorList>
            <consortium name="DOE Joint Genome Institute"/>
            <person name="Riley R."/>
            <person name="Haridas S."/>
            <person name="Wolfe K.H."/>
            <person name="Lopes M.R."/>
            <person name="Hittinger C.T."/>
            <person name="Goker M."/>
            <person name="Salamov A."/>
            <person name="Wisecaver J."/>
            <person name="Long T.M."/>
            <person name="Aerts A.L."/>
            <person name="Barry K."/>
            <person name="Choi C."/>
            <person name="Clum A."/>
            <person name="Coughlan A.Y."/>
            <person name="Deshpande S."/>
            <person name="Douglass A.P."/>
            <person name="Hanson S.J."/>
            <person name="Klenk H.-P."/>
            <person name="Labutti K."/>
            <person name="Lapidus A."/>
            <person name="Lindquist E."/>
            <person name="Lipzen A."/>
            <person name="Meier-Kolthoff J.P."/>
            <person name="Ohm R.A."/>
            <person name="Otillar R.P."/>
            <person name="Pangilinan J."/>
            <person name="Peng Y."/>
            <person name="Rokas A."/>
            <person name="Rosa C.A."/>
            <person name="Scheuner C."/>
            <person name="Sibirny A.A."/>
            <person name="Slot J.C."/>
            <person name="Stielow J.B."/>
            <person name="Sun H."/>
            <person name="Kurtzman C.P."/>
            <person name="Blackwell M."/>
            <person name="Grigoriev I.V."/>
            <person name="Jeffries T.W."/>
        </authorList>
    </citation>
    <scope>NUCLEOTIDE SEQUENCE [LARGE SCALE GENOMIC DNA]</scope>
    <source>
        <strain evidence="3">NRRL YB-2248</strain>
    </source>
</reference>
<feature type="compositionally biased region" description="Polar residues" evidence="1">
    <location>
        <begin position="587"/>
        <end position="600"/>
    </location>
</feature>
<feature type="region of interest" description="Disordered" evidence="1">
    <location>
        <begin position="231"/>
        <end position="284"/>
    </location>
</feature>
<feature type="compositionally biased region" description="Low complexity" evidence="1">
    <location>
        <begin position="681"/>
        <end position="702"/>
    </location>
</feature>
<proteinExistence type="predicted"/>
<evidence type="ECO:0000313" key="3">
    <source>
        <dbReference type="Proteomes" id="UP000094801"/>
    </source>
</evidence>